<reference evidence="1" key="1">
    <citation type="submission" date="2019-04" db="EMBL/GenBank/DDBJ databases">
        <authorList>
            <person name="Brambilla D."/>
        </authorList>
    </citation>
    <scope>NUCLEOTIDE SEQUENCE</scope>
    <source>
        <strain evidence="1">BAL1</strain>
    </source>
</reference>
<dbReference type="Gene3D" id="3.40.50.150">
    <property type="entry name" value="Vaccinia Virus protein VP39"/>
    <property type="match status" value="1"/>
</dbReference>
<evidence type="ECO:0000313" key="1">
    <source>
        <dbReference type="EMBL" id="VHO04255.1"/>
    </source>
</evidence>
<accession>A0A486XRP3</accession>
<dbReference type="EMBL" id="CAAJGR010000096">
    <property type="protein sequence ID" value="VHO04255.1"/>
    <property type="molecule type" value="Genomic_DNA"/>
</dbReference>
<dbReference type="CDD" id="cd02440">
    <property type="entry name" value="AdoMet_MTases"/>
    <property type="match status" value="1"/>
</dbReference>
<dbReference type="SUPFAM" id="SSF53335">
    <property type="entry name" value="S-adenosyl-L-methionine-dependent methyltransferases"/>
    <property type="match status" value="1"/>
</dbReference>
<protein>
    <submittedName>
        <fullName evidence="1">Tellurite resistance protein-related protein</fullName>
    </submittedName>
</protein>
<dbReference type="Pfam" id="PF13489">
    <property type="entry name" value="Methyltransf_23"/>
    <property type="match status" value="1"/>
</dbReference>
<name>A0A486XRP3_9GAMM</name>
<sequence length="198" mass="22151">MSSETIDYYNQHAAEYVQATVNVDMSELYAEFLPMVPPGGHILDAGCGSGRDAWHFKQQGFSVSAFDASAEMAKIASQRLGQHVATSSFEALNAQCEYDAIWCCASLLHVATHQLPAVLSRLQQAMKPGAVLYASFKYGSTDRFNNGRHFTDLDEASLFNLLSQLPELRLVKSWQSRDQRPDRAEDIWLNALITRKPY</sequence>
<dbReference type="InterPro" id="IPR029063">
    <property type="entry name" value="SAM-dependent_MTases_sf"/>
</dbReference>
<proteinExistence type="predicted"/>
<gene>
    <name evidence="1" type="ORF">BAL341_1810</name>
</gene>
<organism evidence="1">
    <name type="scientific">Rheinheimera sp. BAL341</name>
    <dbReference type="NCBI Taxonomy" id="1708203"/>
    <lineage>
        <taxon>Bacteria</taxon>
        <taxon>Pseudomonadati</taxon>
        <taxon>Pseudomonadota</taxon>
        <taxon>Gammaproteobacteria</taxon>
        <taxon>Chromatiales</taxon>
        <taxon>Chromatiaceae</taxon>
        <taxon>Rheinheimera</taxon>
    </lineage>
</organism>
<dbReference type="AlphaFoldDB" id="A0A486XRP3"/>
<dbReference type="PANTHER" id="PTHR43861:SF1">
    <property type="entry name" value="TRANS-ACONITATE 2-METHYLTRANSFERASE"/>
    <property type="match status" value="1"/>
</dbReference>
<dbReference type="PANTHER" id="PTHR43861">
    <property type="entry name" value="TRANS-ACONITATE 2-METHYLTRANSFERASE-RELATED"/>
    <property type="match status" value="1"/>
</dbReference>